<dbReference type="GO" id="GO:0043828">
    <property type="term" value="F:tRNA 2-selenouridine synthase activity"/>
    <property type="evidence" value="ECO:0007669"/>
    <property type="project" value="InterPro"/>
</dbReference>
<evidence type="ECO:0000313" key="4">
    <source>
        <dbReference type="Proteomes" id="UP000298381"/>
    </source>
</evidence>
<comment type="caution">
    <text evidence="3">The sequence shown here is derived from an EMBL/GenBank/DDBJ whole genome shotgun (WGS) entry which is preliminary data.</text>
</comment>
<dbReference type="RefSeq" id="WP_135270771.1">
    <property type="nucleotide sequence ID" value="NZ_SRIB01000004.1"/>
</dbReference>
<evidence type="ECO:0000313" key="3">
    <source>
        <dbReference type="EMBL" id="TFZ40745.1"/>
    </source>
</evidence>
<dbReference type="PANTHER" id="PTHR30401">
    <property type="entry name" value="TRNA 2-SELENOURIDINE SYNTHASE"/>
    <property type="match status" value="1"/>
</dbReference>
<dbReference type="PANTHER" id="PTHR30401:SF0">
    <property type="entry name" value="TRNA 2-SELENOURIDINE SYNTHASE"/>
    <property type="match status" value="1"/>
</dbReference>
<dbReference type="OrthoDB" id="9808735at2"/>
<dbReference type="InterPro" id="IPR036873">
    <property type="entry name" value="Rhodanese-like_dom_sf"/>
</dbReference>
<proteinExistence type="predicted"/>
<evidence type="ECO:0000256" key="1">
    <source>
        <dbReference type="ARBA" id="ARBA00023266"/>
    </source>
</evidence>
<dbReference type="Gene3D" id="3.40.250.10">
    <property type="entry name" value="Rhodanese-like domain"/>
    <property type="match status" value="1"/>
</dbReference>
<protein>
    <submittedName>
        <fullName evidence="3">tRNA 2-selenouridine(34) synthase MnmH</fullName>
    </submittedName>
</protein>
<accession>A0A4Z0D794</accession>
<dbReference type="GO" id="GO:0002098">
    <property type="term" value="P:tRNA wobble uridine modification"/>
    <property type="evidence" value="ECO:0007669"/>
    <property type="project" value="InterPro"/>
</dbReference>
<feature type="domain" description="Rhodanese" evidence="2">
    <location>
        <begin position="18"/>
        <end position="133"/>
    </location>
</feature>
<gene>
    <name evidence="3" type="primary">mnmH</name>
    <name evidence="3" type="ORF">E4100_04095</name>
</gene>
<dbReference type="InterPro" id="IPR058840">
    <property type="entry name" value="AAA_SelU"/>
</dbReference>
<dbReference type="InterPro" id="IPR017582">
    <property type="entry name" value="SelU"/>
</dbReference>
<dbReference type="SUPFAM" id="SSF52821">
    <property type="entry name" value="Rhodanese/Cell cycle control phosphatase"/>
    <property type="match status" value="1"/>
</dbReference>
<dbReference type="Proteomes" id="UP000298381">
    <property type="component" value="Unassembled WGS sequence"/>
</dbReference>
<dbReference type="InterPro" id="IPR001763">
    <property type="entry name" value="Rhodanese-like_dom"/>
</dbReference>
<organism evidence="3 4">
    <name type="scientific">Soehngenia longivitae</name>
    <dbReference type="NCBI Taxonomy" id="2562294"/>
    <lineage>
        <taxon>Bacteria</taxon>
        <taxon>Bacillati</taxon>
        <taxon>Bacillota</taxon>
        <taxon>Tissierellia</taxon>
        <taxon>Tissierellales</taxon>
        <taxon>Tissierellaceae</taxon>
        <taxon>Soehngenia</taxon>
    </lineage>
</organism>
<sequence>MQISLTYEELLCKYKNLNYIMIDVRSESEFSEYTIPGSINIPILSDKEREAVGYAYTKVSKEEAKILGIEYVSRKLPTIFKEILSLQDKYTNLIFFCARGGYRSSSITVLMQSIGINANKLIGGYKGYRNYINKNLNSLIEPIELVVLYGNTGTGKTKVLNELKKLGADVLDLEYCANHRGSVLGSVGLDKPNSQKMFESLIFDILYNRKSNLLFVEGESKTIGKSTIPDKLFDKIKNGIHVNITSSIEDRIDNIYEDYICGDDENIIKSLENLRNRMGNYWVDQKINLVKSKNYKDAIKDLILYYYDPLYQKNKKEYALTLENNNPSDTAKILYDYIKKDES</sequence>
<evidence type="ECO:0000259" key="2">
    <source>
        <dbReference type="PROSITE" id="PS50206"/>
    </source>
</evidence>
<dbReference type="InterPro" id="IPR027417">
    <property type="entry name" value="P-loop_NTPase"/>
</dbReference>
<dbReference type="SMART" id="SM00450">
    <property type="entry name" value="RHOD"/>
    <property type="match status" value="1"/>
</dbReference>
<keyword evidence="1" id="KW-0711">Selenium</keyword>
<dbReference type="Pfam" id="PF26341">
    <property type="entry name" value="AAA_SelU"/>
    <property type="match status" value="1"/>
</dbReference>
<dbReference type="NCBIfam" id="NF008750">
    <property type="entry name" value="PRK11784.1-2"/>
    <property type="match status" value="1"/>
</dbReference>
<dbReference type="Pfam" id="PF00581">
    <property type="entry name" value="Rhodanese"/>
    <property type="match status" value="1"/>
</dbReference>
<dbReference type="SUPFAM" id="SSF52540">
    <property type="entry name" value="P-loop containing nucleoside triphosphate hydrolases"/>
    <property type="match status" value="1"/>
</dbReference>
<reference evidence="3 4" key="1">
    <citation type="submission" date="2019-03" db="EMBL/GenBank/DDBJ databases">
        <title>Draft genome sequence data and analysis of a Fermenting Bacterium, Soehngenia longevitae strain 1933PT, isolated from petroleum reservoir in Azerbaijan.</title>
        <authorList>
            <person name="Grouzdev D.S."/>
            <person name="Bidzhieva S.K."/>
            <person name="Sokolova D.S."/>
            <person name="Tourova T.P."/>
            <person name="Poltaraus A.B."/>
            <person name="Nazina T.N."/>
        </authorList>
    </citation>
    <scope>NUCLEOTIDE SEQUENCE [LARGE SCALE GENOMIC DNA]</scope>
    <source>
        <strain evidence="3 4">1933P</strain>
    </source>
</reference>
<name>A0A4Z0D794_9FIRM</name>
<dbReference type="NCBIfam" id="NF008752">
    <property type="entry name" value="PRK11784.1-4"/>
    <property type="match status" value="1"/>
</dbReference>
<keyword evidence="4" id="KW-1185">Reference proteome</keyword>
<dbReference type="PROSITE" id="PS50206">
    <property type="entry name" value="RHODANESE_3"/>
    <property type="match status" value="1"/>
</dbReference>
<dbReference type="AlphaFoldDB" id="A0A4Z0D794"/>
<dbReference type="EMBL" id="SRIB01000004">
    <property type="protein sequence ID" value="TFZ40745.1"/>
    <property type="molecule type" value="Genomic_DNA"/>
</dbReference>
<dbReference type="NCBIfam" id="TIGR03167">
    <property type="entry name" value="tRNA_sel_U_synt"/>
    <property type="match status" value="1"/>
</dbReference>